<sequence length="119" mass="14251">MDGIRNTYNTQPCFTYTHEQHRAEIYKDTHSYIIIAHVYRHLYIYMHPYIHIYLIFPFCHGVVGVISYLACLGHLKPDRAADFFNREEREREKNYVEHWTGTLFAETEKIKGKVDLNNI</sequence>
<feature type="transmembrane region" description="Helical" evidence="1">
    <location>
        <begin position="50"/>
        <end position="71"/>
    </location>
</feature>
<gene>
    <name evidence="2" type="ORF">OCTVUL_1B001845</name>
</gene>
<organism evidence="2 3">
    <name type="scientific">Octopus vulgaris</name>
    <name type="common">Common octopus</name>
    <dbReference type="NCBI Taxonomy" id="6645"/>
    <lineage>
        <taxon>Eukaryota</taxon>
        <taxon>Metazoa</taxon>
        <taxon>Spiralia</taxon>
        <taxon>Lophotrochozoa</taxon>
        <taxon>Mollusca</taxon>
        <taxon>Cephalopoda</taxon>
        <taxon>Coleoidea</taxon>
        <taxon>Octopodiformes</taxon>
        <taxon>Octopoda</taxon>
        <taxon>Incirrata</taxon>
        <taxon>Octopodidae</taxon>
        <taxon>Octopus</taxon>
    </lineage>
</organism>
<dbReference type="AlphaFoldDB" id="A0AA36F872"/>
<accession>A0AA36F872</accession>
<keyword evidence="3" id="KW-1185">Reference proteome</keyword>
<evidence type="ECO:0000313" key="2">
    <source>
        <dbReference type="EMBL" id="CAI9729411.1"/>
    </source>
</evidence>
<keyword evidence="1" id="KW-1133">Transmembrane helix</keyword>
<proteinExistence type="predicted"/>
<name>A0AA36F872_OCTVU</name>
<reference evidence="2" key="1">
    <citation type="submission" date="2023-08" db="EMBL/GenBank/DDBJ databases">
        <authorList>
            <person name="Alioto T."/>
            <person name="Alioto T."/>
            <person name="Gomez Garrido J."/>
        </authorList>
    </citation>
    <scope>NUCLEOTIDE SEQUENCE</scope>
</reference>
<evidence type="ECO:0000256" key="1">
    <source>
        <dbReference type="SAM" id="Phobius"/>
    </source>
</evidence>
<evidence type="ECO:0000313" key="3">
    <source>
        <dbReference type="Proteomes" id="UP001162480"/>
    </source>
</evidence>
<dbReference type="EMBL" id="OX597823">
    <property type="protein sequence ID" value="CAI9729411.1"/>
    <property type="molecule type" value="Genomic_DNA"/>
</dbReference>
<keyword evidence="1" id="KW-0812">Transmembrane</keyword>
<dbReference type="Proteomes" id="UP001162480">
    <property type="component" value="Chromosome 10"/>
</dbReference>
<protein>
    <submittedName>
        <fullName evidence="2">Uncharacterized protein</fullName>
    </submittedName>
</protein>
<keyword evidence="1" id="KW-0472">Membrane</keyword>